<accession>A0A7S3PQ05</accession>
<feature type="region of interest" description="Disordered" evidence="1">
    <location>
        <begin position="283"/>
        <end position="372"/>
    </location>
</feature>
<feature type="compositionally biased region" description="Basic and acidic residues" evidence="1">
    <location>
        <begin position="297"/>
        <end position="306"/>
    </location>
</feature>
<feature type="compositionally biased region" description="Low complexity" evidence="1">
    <location>
        <begin position="65"/>
        <end position="78"/>
    </location>
</feature>
<feature type="compositionally biased region" description="Polar residues" evidence="1">
    <location>
        <begin position="307"/>
        <end position="316"/>
    </location>
</feature>
<proteinExistence type="predicted"/>
<reference evidence="2" key="1">
    <citation type="submission" date="2021-01" db="EMBL/GenBank/DDBJ databases">
        <authorList>
            <person name="Corre E."/>
            <person name="Pelletier E."/>
            <person name="Niang G."/>
            <person name="Scheremetjew M."/>
            <person name="Finn R."/>
            <person name="Kale V."/>
            <person name="Holt S."/>
            <person name="Cochrane G."/>
            <person name="Meng A."/>
            <person name="Brown T."/>
            <person name="Cohen L."/>
        </authorList>
    </citation>
    <scope>NUCLEOTIDE SEQUENCE</scope>
    <source>
        <strain evidence="2">GSBS06</strain>
    </source>
</reference>
<feature type="region of interest" description="Disordered" evidence="1">
    <location>
        <begin position="1"/>
        <end position="202"/>
    </location>
</feature>
<organism evidence="2">
    <name type="scientific">Aplanochytrium stocchinoi</name>
    <dbReference type="NCBI Taxonomy" id="215587"/>
    <lineage>
        <taxon>Eukaryota</taxon>
        <taxon>Sar</taxon>
        <taxon>Stramenopiles</taxon>
        <taxon>Bigyra</taxon>
        <taxon>Labyrinthulomycetes</taxon>
        <taxon>Thraustochytrida</taxon>
        <taxon>Thraustochytriidae</taxon>
        <taxon>Aplanochytrium</taxon>
    </lineage>
</organism>
<feature type="region of interest" description="Disordered" evidence="1">
    <location>
        <begin position="248"/>
        <end position="267"/>
    </location>
</feature>
<evidence type="ECO:0000256" key="1">
    <source>
        <dbReference type="SAM" id="MobiDB-lite"/>
    </source>
</evidence>
<feature type="compositionally biased region" description="Polar residues" evidence="1">
    <location>
        <begin position="283"/>
        <end position="296"/>
    </location>
</feature>
<name>A0A7S3PQ05_9STRA</name>
<sequence>MDADMMDVSSDPEQAPIDPSTNTRVYDKANYSRKKSKPKNTFSSESQQQEIQQKEYSRKIRSRYIRSSTEKNSSSTSSGRGAQNIAYDDFDEPTSTQKNSSSKDENRIGNQISIASVMKKLRSKENKSNIDSKNDRIPKTERKSRSKSDGGEMLTRPFSARRSKSRSNSNASLDGSKQKLKFSSPEKDERLSRSLFNSERKRNHIERRYSSYEGVENSGDANANLATFKHRSGSMYDRETILPEVHHYSSKRYLEPKPPLQNGSDRDAILQDTKRTQLQSYMSMHASENSQKFLTRNSDDIYEVKRNQTQNRRSTVSNLSRTSSRYSMSSSSSSSASSLNAKGQRKFSSGRVTIPKPFNLSYHQVGKYSSQG</sequence>
<evidence type="ECO:0000313" key="2">
    <source>
        <dbReference type="EMBL" id="CAE0446785.1"/>
    </source>
</evidence>
<dbReference type="AlphaFoldDB" id="A0A7S3PQ05"/>
<protein>
    <submittedName>
        <fullName evidence="2">Uncharacterized protein</fullName>
    </submittedName>
</protein>
<feature type="compositionally biased region" description="Low complexity" evidence="1">
    <location>
        <begin position="317"/>
        <end position="338"/>
    </location>
</feature>
<feature type="compositionally biased region" description="Basic and acidic residues" evidence="1">
    <location>
        <begin position="123"/>
        <end position="150"/>
    </location>
</feature>
<dbReference type="EMBL" id="HBIN01021864">
    <property type="protein sequence ID" value="CAE0446785.1"/>
    <property type="molecule type" value="Transcribed_RNA"/>
</dbReference>
<gene>
    <name evidence="2" type="ORF">ASTO00021_LOCUS16776</name>
</gene>